<dbReference type="GO" id="GO:0009734">
    <property type="term" value="P:auxin-activated signaling pathway"/>
    <property type="evidence" value="ECO:0007669"/>
    <property type="project" value="UniProtKB-KW"/>
</dbReference>
<evidence type="ECO:0000256" key="8">
    <source>
        <dbReference type="SAM" id="MobiDB-lite"/>
    </source>
</evidence>
<feature type="compositionally biased region" description="Low complexity" evidence="8">
    <location>
        <begin position="336"/>
        <end position="353"/>
    </location>
</feature>
<comment type="subcellular location">
    <subcellularLocation>
        <location evidence="2">Cell membrane</location>
    </subcellularLocation>
</comment>
<evidence type="ECO:0008006" key="11">
    <source>
        <dbReference type="Google" id="ProtNLM"/>
    </source>
</evidence>
<feature type="compositionally biased region" description="Basic and acidic residues" evidence="8">
    <location>
        <begin position="201"/>
        <end position="223"/>
    </location>
</feature>
<evidence type="ECO:0000313" key="10">
    <source>
        <dbReference type="Proteomes" id="UP001374584"/>
    </source>
</evidence>
<keyword evidence="4" id="KW-0813">Transport</keyword>
<feature type="compositionally biased region" description="Basic and acidic residues" evidence="8">
    <location>
        <begin position="323"/>
        <end position="332"/>
    </location>
</feature>
<protein>
    <recommendedName>
        <fullName evidence="11">Protein BIG GRAIN 1-like A</fullName>
    </recommendedName>
</protein>
<feature type="region of interest" description="Disordered" evidence="8">
    <location>
        <begin position="1"/>
        <end position="22"/>
    </location>
</feature>
<keyword evidence="10" id="KW-1185">Reference proteome</keyword>
<dbReference type="PANTHER" id="PTHR33541">
    <property type="entry name" value="PROTEIN BIG GRAIN 1-LIKE A-RELATED"/>
    <property type="match status" value="1"/>
</dbReference>
<organism evidence="9 10">
    <name type="scientific">Phaseolus coccineus</name>
    <name type="common">Scarlet runner bean</name>
    <name type="synonym">Phaseolus multiflorus</name>
    <dbReference type="NCBI Taxonomy" id="3886"/>
    <lineage>
        <taxon>Eukaryota</taxon>
        <taxon>Viridiplantae</taxon>
        <taxon>Streptophyta</taxon>
        <taxon>Embryophyta</taxon>
        <taxon>Tracheophyta</taxon>
        <taxon>Spermatophyta</taxon>
        <taxon>Magnoliopsida</taxon>
        <taxon>eudicotyledons</taxon>
        <taxon>Gunneridae</taxon>
        <taxon>Pentapetalae</taxon>
        <taxon>rosids</taxon>
        <taxon>fabids</taxon>
        <taxon>Fabales</taxon>
        <taxon>Fabaceae</taxon>
        <taxon>Papilionoideae</taxon>
        <taxon>50 kb inversion clade</taxon>
        <taxon>NPAAA clade</taxon>
        <taxon>indigoferoid/millettioid clade</taxon>
        <taxon>Phaseoleae</taxon>
        <taxon>Phaseolus</taxon>
    </lineage>
</organism>
<dbReference type="PANTHER" id="PTHR33541:SF12">
    <property type="entry name" value="PROTEIN BIG GRAIN 1-LIKE A"/>
    <property type="match status" value="1"/>
</dbReference>
<gene>
    <name evidence="9" type="ORF">VNO80_18000</name>
</gene>
<dbReference type="EMBL" id="JAYMYR010000007">
    <property type="protein sequence ID" value="KAK7352576.1"/>
    <property type="molecule type" value="Genomic_DNA"/>
</dbReference>
<evidence type="ECO:0000256" key="6">
    <source>
        <dbReference type="ARBA" id="ARBA00023136"/>
    </source>
</evidence>
<name>A0AAN9MDJ1_PHACN</name>
<reference evidence="9 10" key="1">
    <citation type="submission" date="2024-01" db="EMBL/GenBank/DDBJ databases">
        <title>The genomes of 5 underutilized Papilionoideae crops provide insights into root nodulation and disease resistanc.</title>
        <authorList>
            <person name="Jiang F."/>
        </authorList>
    </citation>
    <scope>NUCLEOTIDE SEQUENCE [LARGE SCALE GENOMIC DNA]</scope>
    <source>
        <strain evidence="9">JINMINGXINNONG_FW02</strain>
        <tissue evidence="9">Leaves</tissue>
    </source>
</reference>
<evidence type="ECO:0000256" key="3">
    <source>
        <dbReference type="ARBA" id="ARBA00010067"/>
    </source>
</evidence>
<dbReference type="GO" id="GO:0005886">
    <property type="term" value="C:plasma membrane"/>
    <property type="evidence" value="ECO:0007669"/>
    <property type="project" value="UniProtKB-SubCell"/>
</dbReference>
<evidence type="ECO:0000256" key="4">
    <source>
        <dbReference type="ARBA" id="ARBA00022448"/>
    </source>
</evidence>
<evidence type="ECO:0000313" key="9">
    <source>
        <dbReference type="EMBL" id="KAK7352576.1"/>
    </source>
</evidence>
<feature type="compositionally biased region" description="Polar residues" evidence="8">
    <location>
        <begin position="1"/>
        <end position="13"/>
    </location>
</feature>
<evidence type="ECO:0000256" key="1">
    <source>
        <dbReference type="ARBA" id="ARBA00002281"/>
    </source>
</evidence>
<evidence type="ECO:0000256" key="5">
    <source>
        <dbReference type="ARBA" id="ARBA00022475"/>
    </source>
</evidence>
<comment type="function">
    <text evidence="1">Involved in auxin transport. Regulator of the auxin signaling pathway.</text>
</comment>
<evidence type="ECO:0000256" key="2">
    <source>
        <dbReference type="ARBA" id="ARBA00004236"/>
    </source>
</evidence>
<keyword evidence="5" id="KW-1003">Cell membrane</keyword>
<keyword evidence="7" id="KW-0927">Auxin signaling pathway</keyword>
<accession>A0AAN9MDJ1</accession>
<proteinExistence type="inferred from homology"/>
<feature type="region of interest" description="Disordered" evidence="8">
    <location>
        <begin position="323"/>
        <end position="358"/>
    </location>
</feature>
<dbReference type="Proteomes" id="UP001374584">
    <property type="component" value="Unassembled WGS sequence"/>
</dbReference>
<keyword evidence="6" id="KW-0472">Membrane</keyword>
<feature type="region of interest" description="Disordered" evidence="8">
    <location>
        <begin position="199"/>
        <end position="223"/>
    </location>
</feature>
<evidence type="ECO:0000256" key="7">
    <source>
        <dbReference type="ARBA" id="ARBA00023294"/>
    </source>
</evidence>
<sequence length="512" mass="57813">MTRQRMPTWQSGAQGKEGGDARAQGINYPVHVFSRPQKAYEPSKSSSFSFPQSCPCHSLTQHNSHHPHHSTPPTFHGSFSTFLYFPHLKQNPNPYPTTLYSLFLTLPSHHSLSPVLFQFNCTPNMYALDIPETQHRFRFQDHAKNPSFSSSLLDTIYRSIDEGERTTNDMKLHAQTMLKNQSRLLVQEELTASTISRTKWKGSEKTVKSQVERKSKSRLHGHDHDHEVMFFSSTSSCSDSSSGLLSSSDTESLYGSRSRVSCFAPSRPKPSMTSASNEERVIKSKSRALKMYNHLKKVKQPISPGGKLSSFLNSLLGNAKKAKTLDEAKPKSGQESTCSSASSFSRSCLSKASPSSNKLRDGVKRTVRFYPVSVIVDEDCRPCGHKCLYEEDTTRVLAMSMPTAWKIGRNKNEEEEKIVDKSRRVEEAAREFLKEYRRSQNKSNLINLRDFPKVVEEDDDDTDDDDAASYSSSDLFELDHLSVMGNNRYREELPVYETTHVTTNRAIANGLI</sequence>
<dbReference type="InterPro" id="IPR039621">
    <property type="entry name" value="BG1-like"/>
</dbReference>
<comment type="caution">
    <text evidence="9">The sequence shown here is derived from an EMBL/GenBank/DDBJ whole genome shotgun (WGS) entry which is preliminary data.</text>
</comment>
<feature type="region of interest" description="Disordered" evidence="8">
    <location>
        <begin position="257"/>
        <end position="281"/>
    </location>
</feature>
<comment type="similarity">
    <text evidence="3">Belongs to the BIG GRAIN 1 (BG1) plant protein family.</text>
</comment>
<dbReference type="AlphaFoldDB" id="A0AAN9MDJ1"/>